<dbReference type="Gene3D" id="1.10.1740.10">
    <property type="match status" value="1"/>
</dbReference>
<evidence type="ECO:0000256" key="3">
    <source>
        <dbReference type="ARBA" id="ARBA00023082"/>
    </source>
</evidence>
<dbReference type="GO" id="GO:0006352">
    <property type="term" value="P:DNA-templated transcription initiation"/>
    <property type="evidence" value="ECO:0007669"/>
    <property type="project" value="InterPro"/>
</dbReference>
<evidence type="ECO:0000313" key="8">
    <source>
        <dbReference type="Proteomes" id="UP000255000"/>
    </source>
</evidence>
<dbReference type="InterPro" id="IPR013324">
    <property type="entry name" value="RNA_pol_sigma_r3/r4-like"/>
</dbReference>
<accession>A0A379HJR6</accession>
<dbReference type="AlphaFoldDB" id="A0A379HJR6"/>
<keyword evidence="4" id="KW-0804">Transcription</keyword>
<feature type="domain" description="RNA polymerase sigma-70 region 2" evidence="5">
    <location>
        <begin position="17"/>
        <end position="81"/>
    </location>
</feature>
<name>A0A379HJR6_9HYPH</name>
<evidence type="ECO:0000256" key="2">
    <source>
        <dbReference type="ARBA" id="ARBA00023015"/>
    </source>
</evidence>
<gene>
    <name evidence="7" type="primary">fecI_3</name>
    <name evidence="7" type="ORF">NCTC13350_04164</name>
</gene>
<dbReference type="GO" id="GO:0003677">
    <property type="term" value="F:DNA binding"/>
    <property type="evidence" value="ECO:0007669"/>
    <property type="project" value="InterPro"/>
</dbReference>
<dbReference type="InterPro" id="IPR007627">
    <property type="entry name" value="RNA_pol_sigma70_r2"/>
</dbReference>
<dbReference type="Pfam" id="PF04542">
    <property type="entry name" value="Sigma70_r2"/>
    <property type="match status" value="1"/>
</dbReference>
<evidence type="ECO:0000259" key="5">
    <source>
        <dbReference type="Pfam" id="PF04542"/>
    </source>
</evidence>
<dbReference type="Pfam" id="PF08281">
    <property type="entry name" value="Sigma70_r4_2"/>
    <property type="match status" value="1"/>
</dbReference>
<dbReference type="NCBIfam" id="TIGR02937">
    <property type="entry name" value="sigma70-ECF"/>
    <property type="match status" value="1"/>
</dbReference>
<dbReference type="PANTHER" id="PTHR43133">
    <property type="entry name" value="RNA POLYMERASE ECF-TYPE SIGMA FACTO"/>
    <property type="match status" value="1"/>
</dbReference>
<organism evidence="7 8">
    <name type="scientific">Pannonibacter phragmitetus</name>
    <dbReference type="NCBI Taxonomy" id="121719"/>
    <lineage>
        <taxon>Bacteria</taxon>
        <taxon>Pseudomonadati</taxon>
        <taxon>Pseudomonadota</taxon>
        <taxon>Alphaproteobacteria</taxon>
        <taxon>Hyphomicrobiales</taxon>
        <taxon>Stappiaceae</taxon>
        <taxon>Pannonibacter</taxon>
    </lineage>
</organism>
<feature type="domain" description="RNA polymerase sigma factor 70 region 4 type 2" evidence="6">
    <location>
        <begin position="115"/>
        <end position="165"/>
    </location>
</feature>
<dbReference type="SUPFAM" id="SSF88946">
    <property type="entry name" value="Sigma2 domain of RNA polymerase sigma factors"/>
    <property type="match status" value="1"/>
</dbReference>
<proteinExistence type="inferred from homology"/>
<comment type="similarity">
    <text evidence="1">Belongs to the sigma-70 factor family. ECF subfamily.</text>
</comment>
<reference evidence="7 8" key="1">
    <citation type="submission" date="2018-06" db="EMBL/GenBank/DDBJ databases">
        <authorList>
            <consortium name="Pathogen Informatics"/>
            <person name="Doyle S."/>
        </authorList>
    </citation>
    <scope>NUCLEOTIDE SEQUENCE [LARGE SCALE GENOMIC DNA]</scope>
    <source>
        <strain evidence="7 8">NCTC13350</strain>
    </source>
</reference>
<dbReference type="GO" id="GO:0016987">
    <property type="term" value="F:sigma factor activity"/>
    <property type="evidence" value="ECO:0007669"/>
    <property type="project" value="UniProtKB-KW"/>
</dbReference>
<keyword evidence="3" id="KW-0731">Sigma factor</keyword>
<evidence type="ECO:0000313" key="7">
    <source>
        <dbReference type="EMBL" id="SUC82671.1"/>
    </source>
</evidence>
<dbReference type="Gene3D" id="1.10.10.10">
    <property type="entry name" value="Winged helix-like DNA-binding domain superfamily/Winged helix DNA-binding domain"/>
    <property type="match status" value="1"/>
</dbReference>
<dbReference type="SUPFAM" id="SSF88659">
    <property type="entry name" value="Sigma3 and sigma4 domains of RNA polymerase sigma factors"/>
    <property type="match status" value="1"/>
</dbReference>
<dbReference type="Proteomes" id="UP000255000">
    <property type="component" value="Unassembled WGS sequence"/>
</dbReference>
<evidence type="ECO:0000259" key="6">
    <source>
        <dbReference type="Pfam" id="PF08281"/>
    </source>
</evidence>
<dbReference type="InterPro" id="IPR039425">
    <property type="entry name" value="RNA_pol_sigma-70-like"/>
</dbReference>
<dbReference type="InterPro" id="IPR013249">
    <property type="entry name" value="RNA_pol_sigma70_r4_t2"/>
</dbReference>
<dbReference type="InterPro" id="IPR014284">
    <property type="entry name" value="RNA_pol_sigma-70_dom"/>
</dbReference>
<keyword evidence="2" id="KW-0805">Transcription regulation</keyword>
<protein>
    <submittedName>
        <fullName evidence="7">Probable RNA polymerase sigma factor fecI</fullName>
    </submittedName>
</protein>
<dbReference type="InterPro" id="IPR013325">
    <property type="entry name" value="RNA_pol_sigma_r2"/>
</dbReference>
<dbReference type="PANTHER" id="PTHR43133:SF63">
    <property type="entry name" value="RNA POLYMERASE SIGMA FACTOR FECI-RELATED"/>
    <property type="match status" value="1"/>
</dbReference>
<evidence type="ECO:0000256" key="4">
    <source>
        <dbReference type="ARBA" id="ARBA00023163"/>
    </source>
</evidence>
<evidence type="ECO:0000256" key="1">
    <source>
        <dbReference type="ARBA" id="ARBA00010641"/>
    </source>
</evidence>
<dbReference type="EMBL" id="UGSK01000002">
    <property type="protein sequence ID" value="SUC82671.1"/>
    <property type="molecule type" value="Genomic_DNA"/>
</dbReference>
<dbReference type="InterPro" id="IPR036388">
    <property type="entry name" value="WH-like_DNA-bd_sf"/>
</dbReference>
<sequence length="172" mass="19207">MGFLKRMPSDQDQIAALYLSERDRLQRQINRKVGCTAAACDLVQDIFMRLWERMPLRCCGDPAYLTRCARNAAVDHLRAENTRRTFVEGLLPDQYAAAPATPHEILQARQGLTGIDAALAALPERTRHIFLLNRIHGRTFAEIAAVMEISERMVAKHMARAMAACQSCLAAG</sequence>